<feature type="transmembrane region" description="Helical" evidence="7">
    <location>
        <begin position="349"/>
        <end position="369"/>
    </location>
</feature>
<keyword evidence="6 7" id="KW-0472">Membrane</keyword>
<feature type="transmembrane region" description="Helical" evidence="7">
    <location>
        <begin position="118"/>
        <end position="139"/>
    </location>
</feature>
<evidence type="ECO:0000313" key="10">
    <source>
        <dbReference type="Proteomes" id="UP001160142"/>
    </source>
</evidence>
<organism evidence="9 10">
    <name type="scientific">Antiquaquibacter oligotrophicus</name>
    <dbReference type="NCBI Taxonomy" id="2880260"/>
    <lineage>
        <taxon>Bacteria</taxon>
        <taxon>Bacillati</taxon>
        <taxon>Actinomycetota</taxon>
        <taxon>Actinomycetes</taxon>
        <taxon>Micrococcales</taxon>
        <taxon>Microbacteriaceae</taxon>
        <taxon>Antiquaquibacter</taxon>
    </lineage>
</organism>
<protein>
    <submittedName>
        <fullName evidence="9">Sulfonate transport system permease protein</fullName>
    </submittedName>
</protein>
<name>A0ABT6KNJ5_9MICO</name>
<accession>A0ABT6KNJ5</accession>
<keyword evidence="2 7" id="KW-0813">Transport</keyword>
<feature type="transmembrane region" description="Helical" evidence="7">
    <location>
        <begin position="241"/>
        <end position="266"/>
    </location>
</feature>
<feature type="transmembrane region" description="Helical" evidence="7">
    <location>
        <begin position="145"/>
        <end position="167"/>
    </location>
</feature>
<keyword evidence="4 7" id="KW-0812">Transmembrane</keyword>
<sequence>MNEIASTVSPVFVRSREPRARVPWRSVRMVGAYLAGVLVLLLAWEVAGRAGLASGFVLTPGQAIGTVLDPEYSGLYLRSAGATFSAAATGLAIGGVLAAISALVAHQIRGLRRIVDQVAALANSAPWVAVGPVVLVVAGRESGPIAIAALAVYFYFFVSISVGLSASEGSLRDLFSSLGASGWATATLLTIPRALPSLAEGFKLAAPAALAGAVYGEWYGSSTGLGVLLISGMQGGDVARLWAASVIAAGGGMLAFAVAAIAQWFLRRRYGYGIVSKSEPDTRSTRRRVITTVIEAAAIAAALIGIWQLWITLGNVSPLVAPGPARVFEDLASRPGEYANLVGQTLSTASLALLLGVGVGVVLAVVARLSTFTSGLVVPAMVVLTATPLVAMFPLLARLFGYRDSTVVVIAAVLVVLPAFVYTRSGLDAALPQHRDVARSLGASGAATFRFIGLPSALPHMSTGLRIAASSAIIATVIGESLIGSTGLGVEFTYQYRLLSMAPAFGSAILIVVLSLLVFTVFGWIDRLIHRRWGA</sequence>
<dbReference type="PANTHER" id="PTHR30151:SF0">
    <property type="entry name" value="ABC TRANSPORTER PERMEASE PROTEIN MJ0413-RELATED"/>
    <property type="match status" value="1"/>
</dbReference>
<evidence type="ECO:0000256" key="2">
    <source>
        <dbReference type="ARBA" id="ARBA00022448"/>
    </source>
</evidence>
<dbReference type="Pfam" id="PF00528">
    <property type="entry name" value="BPD_transp_1"/>
    <property type="match status" value="2"/>
</dbReference>
<feature type="transmembrane region" description="Helical" evidence="7">
    <location>
        <begin position="287"/>
        <end position="310"/>
    </location>
</feature>
<comment type="similarity">
    <text evidence="7">Belongs to the binding-protein-dependent transport system permease family.</text>
</comment>
<gene>
    <name evidence="9" type="ORF">M2152_001763</name>
</gene>
<evidence type="ECO:0000256" key="1">
    <source>
        <dbReference type="ARBA" id="ARBA00004651"/>
    </source>
</evidence>
<dbReference type="CDD" id="cd06261">
    <property type="entry name" value="TM_PBP2"/>
    <property type="match status" value="1"/>
</dbReference>
<feature type="transmembrane region" description="Helical" evidence="7">
    <location>
        <begin position="26"/>
        <end position="44"/>
    </location>
</feature>
<feature type="transmembrane region" description="Helical" evidence="7">
    <location>
        <begin position="82"/>
        <end position="106"/>
    </location>
</feature>
<evidence type="ECO:0000313" key="9">
    <source>
        <dbReference type="EMBL" id="MDH6181581.1"/>
    </source>
</evidence>
<dbReference type="InterPro" id="IPR000515">
    <property type="entry name" value="MetI-like"/>
</dbReference>
<dbReference type="InterPro" id="IPR035906">
    <property type="entry name" value="MetI-like_sf"/>
</dbReference>
<dbReference type="Gene3D" id="1.10.3720.10">
    <property type="entry name" value="MetI-like"/>
    <property type="match status" value="2"/>
</dbReference>
<comment type="caution">
    <text evidence="9">The sequence shown here is derived from an EMBL/GenBank/DDBJ whole genome shotgun (WGS) entry which is preliminary data.</text>
</comment>
<feature type="transmembrane region" description="Helical" evidence="7">
    <location>
        <begin position="406"/>
        <end position="423"/>
    </location>
</feature>
<dbReference type="SUPFAM" id="SSF161098">
    <property type="entry name" value="MetI-like"/>
    <property type="match status" value="2"/>
</dbReference>
<dbReference type="EMBL" id="JARXVQ010000001">
    <property type="protein sequence ID" value="MDH6181581.1"/>
    <property type="molecule type" value="Genomic_DNA"/>
</dbReference>
<evidence type="ECO:0000256" key="6">
    <source>
        <dbReference type="ARBA" id="ARBA00023136"/>
    </source>
</evidence>
<dbReference type="PROSITE" id="PS50928">
    <property type="entry name" value="ABC_TM1"/>
    <property type="match status" value="2"/>
</dbReference>
<evidence type="ECO:0000259" key="8">
    <source>
        <dbReference type="PROSITE" id="PS50928"/>
    </source>
</evidence>
<keyword evidence="10" id="KW-1185">Reference proteome</keyword>
<dbReference type="PANTHER" id="PTHR30151">
    <property type="entry name" value="ALKANE SULFONATE ABC TRANSPORTER-RELATED, MEMBRANE SUBUNIT"/>
    <property type="match status" value="1"/>
</dbReference>
<feature type="transmembrane region" description="Helical" evidence="7">
    <location>
        <begin position="376"/>
        <end position="400"/>
    </location>
</feature>
<evidence type="ECO:0000256" key="4">
    <source>
        <dbReference type="ARBA" id="ARBA00022692"/>
    </source>
</evidence>
<dbReference type="RefSeq" id="WP_322133889.1">
    <property type="nucleotide sequence ID" value="NZ_CP085036.1"/>
</dbReference>
<feature type="domain" description="ABC transmembrane type-1" evidence="8">
    <location>
        <begin position="76"/>
        <end position="262"/>
    </location>
</feature>
<feature type="transmembrane region" description="Helical" evidence="7">
    <location>
        <begin position="174"/>
        <end position="195"/>
    </location>
</feature>
<feature type="transmembrane region" description="Helical" evidence="7">
    <location>
        <begin position="464"/>
        <end position="484"/>
    </location>
</feature>
<comment type="subcellular location">
    <subcellularLocation>
        <location evidence="1 7">Cell membrane</location>
        <topology evidence="1 7">Multi-pass membrane protein</topology>
    </subcellularLocation>
</comment>
<evidence type="ECO:0000256" key="7">
    <source>
        <dbReference type="RuleBase" id="RU363032"/>
    </source>
</evidence>
<keyword evidence="3" id="KW-1003">Cell membrane</keyword>
<feature type="domain" description="ABC transmembrane type-1" evidence="8">
    <location>
        <begin position="342"/>
        <end position="522"/>
    </location>
</feature>
<dbReference type="Proteomes" id="UP001160142">
    <property type="component" value="Unassembled WGS sequence"/>
</dbReference>
<evidence type="ECO:0000256" key="3">
    <source>
        <dbReference type="ARBA" id="ARBA00022475"/>
    </source>
</evidence>
<evidence type="ECO:0000256" key="5">
    <source>
        <dbReference type="ARBA" id="ARBA00022989"/>
    </source>
</evidence>
<keyword evidence="5 7" id="KW-1133">Transmembrane helix</keyword>
<feature type="transmembrane region" description="Helical" evidence="7">
    <location>
        <begin position="504"/>
        <end position="525"/>
    </location>
</feature>
<reference evidence="9 10" key="1">
    <citation type="submission" date="2023-04" db="EMBL/GenBank/DDBJ databases">
        <title>Genome Encyclopedia of Bacteria and Archaea VI: Functional Genomics of Type Strains.</title>
        <authorList>
            <person name="Whitman W."/>
        </authorList>
    </citation>
    <scope>NUCLEOTIDE SEQUENCE [LARGE SCALE GENOMIC DNA]</scope>
    <source>
        <strain evidence="9 10">SG_E_30_P1</strain>
    </source>
</reference>
<proteinExistence type="inferred from homology"/>